<accession>A0ACB7V567</accession>
<evidence type="ECO:0000313" key="2">
    <source>
        <dbReference type="Proteomes" id="UP000827976"/>
    </source>
</evidence>
<comment type="caution">
    <text evidence="1">The sequence shown here is derived from an EMBL/GenBank/DDBJ whole genome shotgun (WGS) entry which is preliminary data.</text>
</comment>
<organism evidence="1 2">
    <name type="scientific">Dioscorea alata</name>
    <name type="common">Purple yam</name>
    <dbReference type="NCBI Taxonomy" id="55571"/>
    <lineage>
        <taxon>Eukaryota</taxon>
        <taxon>Viridiplantae</taxon>
        <taxon>Streptophyta</taxon>
        <taxon>Embryophyta</taxon>
        <taxon>Tracheophyta</taxon>
        <taxon>Spermatophyta</taxon>
        <taxon>Magnoliopsida</taxon>
        <taxon>Liliopsida</taxon>
        <taxon>Dioscoreales</taxon>
        <taxon>Dioscoreaceae</taxon>
        <taxon>Dioscorea</taxon>
    </lineage>
</organism>
<dbReference type="EMBL" id="CM037021">
    <property type="protein sequence ID" value="KAH7668469.1"/>
    <property type="molecule type" value="Genomic_DNA"/>
</dbReference>
<sequence>MDAIDIPPYFICPISLQIMEDPVTISSGISYERRSIDKWLSTYNHNTCPVTKQLLSDLSLIPNTTLLRLIQSWTAKVKRSKGHMLDVSPLKTSFDVSKLYQELSEAIEPDLQLKCLKKIKSLIQEDDENDDRKLMMEKAGLAPLVTSLMMTASSLQQIGYSLQVISEAAIVLQLLNPSQETLRKITAYKKGKILMPLSLILQRGTHQARIHTALLLKSIFKSVTEDCKCDIPTIMFESLTEILKDHNSSKVMTMALLSVLMHVTLFGHNLSKVIEAGMISVLIELLVEEKEDRRKCEAMLYVIETACKKAEGRAVVLGHPAGVAAVAGKILRVSQGVTRRSVKILLLLCKYCGGGGVVEEMMEVGAVAKVCMVVQVEGNRSTREKAKEILGLHLKTWNKFPCFPLNCMA</sequence>
<proteinExistence type="predicted"/>
<reference evidence="2" key="1">
    <citation type="journal article" date="2022" name="Nat. Commun.">
        <title>Chromosome evolution and the genetic basis of agronomically important traits in greater yam.</title>
        <authorList>
            <person name="Bredeson J.V."/>
            <person name="Lyons J.B."/>
            <person name="Oniyinde I.O."/>
            <person name="Okereke N.R."/>
            <person name="Kolade O."/>
            <person name="Nnabue I."/>
            <person name="Nwadili C.O."/>
            <person name="Hribova E."/>
            <person name="Parker M."/>
            <person name="Nwogha J."/>
            <person name="Shu S."/>
            <person name="Carlson J."/>
            <person name="Kariba R."/>
            <person name="Muthemba S."/>
            <person name="Knop K."/>
            <person name="Barton G.J."/>
            <person name="Sherwood A.V."/>
            <person name="Lopez-Montes A."/>
            <person name="Asiedu R."/>
            <person name="Jamnadass R."/>
            <person name="Muchugi A."/>
            <person name="Goodstein D."/>
            <person name="Egesi C.N."/>
            <person name="Featherston J."/>
            <person name="Asfaw A."/>
            <person name="Simpson G.G."/>
            <person name="Dolezel J."/>
            <person name="Hendre P.S."/>
            <person name="Van Deynze A."/>
            <person name="Kumar P.L."/>
            <person name="Obidiegwu J.E."/>
            <person name="Bhattacharjee R."/>
            <person name="Rokhsar D.S."/>
        </authorList>
    </citation>
    <scope>NUCLEOTIDE SEQUENCE [LARGE SCALE GENOMIC DNA]</scope>
    <source>
        <strain evidence="2">cv. TDa95/00328</strain>
    </source>
</reference>
<keyword evidence="2" id="KW-1185">Reference proteome</keyword>
<name>A0ACB7V567_DIOAL</name>
<protein>
    <submittedName>
        <fullName evidence="1">Zinc finger RING/FYVE/PHD-type protein</fullName>
    </submittedName>
</protein>
<evidence type="ECO:0000313" key="1">
    <source>
        <dbReference type="EMBL" id="KAH7668469.1"/>
    </source>
</evidence>
<gene>
    <name evidence="1" type="ORF">IHE45_11G013000</name>
</gene>
<dbReference type="Proteomes" id="UP000827976">
    <property type="component" value="Chromosome 11"/>
</dbReference>